<reference evidence="2" key="2">
    <citation type="journal article" date="2019" name="Genome Biol. Evol.">
        <title>Day and night: Metabolic profiles and evolutionary relationships of six axenic non-marine cyanobacteria.</title>
        <authorList>
            <person name="Will S.E."/>
            <person name="Henke P."/>
            <person name="Boedeker C."/>
            <person name="Huang S."/>
            <person name="Brinkmann H."/>
            <person name="Rohde M."/>
            <person name="Jarek M."/>
            <person name="Friedl T."/>
            <person name="Seufert S."/>
            <person name="Schumacher M."/>
            <person name="Overmann J."/>
            <person name="Neumann-Schaal M."/>
            <person name="Petersen J."/>
        </authorList>
    </citation>
    <scope>NUCLEOTIDE SEQUENCE [LARGE SCALE GENOMIC DNA]</scope>
    <source>
        <strain evidence="2">PCC 7102</strain>
    </source>
</reference>
<dbReference type="Proteomes" id="UP000271624">
    <property type="component" value="Unassembled WGS sequence"/>
</dbReference>
<dbReference type="OrthoDB" id="517144at2"/>
<dbReference type="AlphaFoldDB" id="A0A3S1CHI6"/>
<accession>A0A3S1CHI6</accession>
<proteinExistence type="predicted"/>
<evidence type="ECO:0000313" key="2">
    <source>
        <dbReference type="EMBL" id="RUT01620.1"/>
    </source>
</evidence>
<protein>
    <submittedName>
        <fullName evidence="2">Uncharacterized protein</fullName>
    </submittedName>
</protein>
<feature type="transmembrane region" description="Helical" evidence="1">
    <location>
        <begin position="7"/>
        <end position="31"/>
    </location>
</feature>
<organism evidence="2 3">
    <name type="scientific">Dulcicalothrix desertica PCC 7102</name>
    <dbReference type="NCBI Taxonomy" id="232991"/>
    <lineage>
        <taxon>Bacteria</taxon>
        <taxon>Bacillati</taxon>
        <taxon>Cyanobacteriota</taxon>
        <taxon>Cyanophyceae</taxon>
        <taxon>Nostocales</taxon>
        <taxon>Calotrichaceae</taxon>
        <taxon>Dulcicalothrix</taxon>
    </lineage>
</organism>
<evidence type="ECO:0000256" key="1">
    <source>
        <dbReference type="SAM" id="Phobius"/>
    </source>
</evidence>
<comment type="caution">
    <text evidence="2">The sequence shown here is derived from an EMBL/GenBank/DDBJ whole genome shotgun (WGS) entry which is preliminary data.</text>
</comment>
<gene>
    <name evidence="2" type="ORF">DSM106972_067170</name>
</gene>
<reference evidence="2" key="1">
    <citation type="submission" date="2018-12" db="EMBL/GenBank/DDBJ databases">
        <authorList>
            <person name="Will S."/>
            <person name="Neumann-Schaal M."/>
            <person name="Henke P."/>
        </authorList>
    </citation>
    <scope>NUCLEOTIDE SEQUENCE</scope>
    <source>
        <strain evidence="2">PCC 7102</strain>
    </source>
</reference>
<keyword evidence="1" id="KW-1133">Transmembrane helix</keyword>
<keyword evidence="3" id="KW-1185">Reference proteome</keyword>
<keyword evidence="1" id="KW-0472">Membrane</keyword>
<evidence type="ECO:0000313" key="3">
    <source>
        <dbReference type="Proteomes" id="UP000271624"/>
    </source>
</evidence>
<dbReference type="RefSeq" id="WP_127084873.1">
    <property type="nucleotide sequence ID" value="NZ_RSCL01000019.1"/>
</dbReference>
<sequence>MQSIQNFLTMTIVVLCATITITIALDFSIGLTQLWNNVAKNEVDVQQVYPQFKNANRQQLQLIDTDVKTVSIPAADFEAPPTTHYIDIESLELLIQKLPQSRVRTAARRLGIRDKVDGSYQKVGVLRAQLQDVLRYQPSKVKQVLGQLTMKTSTSKQKQLC</sequence>
<keyword evidence="1" id="KW-0812">Transmembrane</keyword>
<name>A0A3S1CHI6_9CYAN</name>
<dbReference type="EMBL" id="RSCL01000019">
    <property type="protein sequence ID" value="RUT01620.1"/>
    <property type="molecule type" value="Genomic_DNA"/>
</dbReference>